<organism evidence="2 3">
    <name type="scientific">Mariprofundus aestuarium</name>
    <dbReference type="NCBI Taxonomy" id="1921086"/>
    <lineage>
        <taxon>Bacteria</taxon>
        <taxon>Pseudomonadati</taxon>
        <taxon>Pseudomonadota</taxon>
        <taxon>Candidatius Mariprofundia</taxon>
        <taxon>Mariprofundales</taxon>
        <taxon>Mariprofundaceae</taxon>
        <taxon>Mariprofundus</taxon>
    </lineage>
</organism>
<dbReference type="Gene3D" id="3.40.50.300">
    <property type="entry name" value="P-loop containing nucleotide triphosphate hydrolases"/>
    <property type="match status" value="2"/>
</dbReference>
<dbReference type="Proteomes" id="UP000231701">
    <property type="component" value="Chromosome"/>
</dbReference>
<accession>A0A2K8L7C3</accession>
<dbReference type="Pfam" id="PF08751">
    <property type="entry name" value="TrwC"/>
    <property type="match status" value="1"/>
</dbReference>
<dbReference type="CDD" id="cd18809">
    <property type="entry name" value="SF1_C_RecD"/>
    <property type="match status" value="1"/>
</dbReference>
<evidence type="ECO:0000313" key="2">
    <source>
        <dbReference type="EMBL" id="ATX80166.1"/>
    </source>
</evidence>
<dbReference type="InterPro" id="IPR027417">
    <property type="entry name" value="P-loop_NTPase"/>
</dbReference>
<dbReference type="Gene3D" id="2.30.30.940">
    <property type="match status" value="1"/>
</dbReference>
<reference evidence="2 3" key="1">
    <citation type="submission" date="2016-12" db="EMBL/GenBank/DDBJ databases">
        <title>Isolation and genomic insights into novel planktonic Zetaproteobacteria from stratified waters of the Chesapeake Bay.</title>
        <authorList>
            <person name="McAllister S.M."/>
            <person name="Kato S."/>
            <person name="Chan C.S."/>
            <person name="Chiu B.K."/>
            <person name="Field E.K."/>
        </authorList>
    </citation>
    <scope>NUCLEOTIDE SEQUENCE [LARGE SCALE GENOMIC DNA]</scope>
    <source>
        <strain evidence="2 3">CP-5</strain>
    </source>
</reference>
<dbReference type="RefSeq" id="WP_100277970.1">
    <property type="nucleotide sequence ID" value="NZ_CP018799.1"/>
</dbReference>
<sequence length="804" mass="89051">MLSITQIGGMKRTKSGNKEMNGAQYYAEYLSSQAESGEPKGIFIGDGLADFGLENKEPDLDTLNHLFRGEDQDGKKLIKGTKHRKHAYDLTFNCGKDVSILFALASEEERSLIQQAQQNAVEKAIEYIQNNATYSRTGKAGEEKVQVKRLIAATFEHSTARQAKSETRPSVHLHTHAVIPNMVRCDDGVVRTLQCDFYRHQMSASAIHSAELSSALQKLGYAIEPDKNGFRVAGVPEELKKSWSGRRSELLAAEKELKLDHATNVHTRRKLAALGSRGRKTEINRDDLFKVWQQEAKEMGVELESIRTTRAQEKPEPWSVEKTLESITEQQSTFDEIGLYKHIALTSIVDGDAKIIEGRFQQTRNSPELINLGAGADGEHRFTTKEVLEIEQGIQSYAKGRKSESSHAVKSSAIDKAIRSRSLSEEQEQMLLHCCKADGVIAVQGSAGSGKSYSLGAVKDAYQASGYKVMGCALSAVAAQNLQEGSGIQSGTIHRLLIDMEIGSKSLDDKSVVIIDEAGTADSRLINKLMMRANGAKLIFVGDTHQLEAIGLSFFRNLQQNIGYIELSENRRQQGEADKQAVSDFRGGKISEALMSYAKRGLLSISDHVLASQDKLISDWDADRQKHGDNGIILASTNAECRELNNLARAKLREAGELGVENQYESEYGYIDIAEDDRIMFTKNDIRLGVKNGIQATVLNVSEDAYQARLDDGEVISVNVDEYGYFKHSYAISTHKSQGQSVSRSYIFSSGKMISKEMGYVQLTRAKNQTKIYADKEMLGDLALDELSKQMSKSQQKETVLDML</sequence>
<dbReference type="SUPFAM" id="SSF52540">
    <property type="entry name" value="P-loop containing nucleoside triphosphate hydrolases"/>
    <property type="match status" value="2"/>
</dbReference>
<dbReference type="OrthoDB" id="5294128at2"/>
<dbReference type="KEGG" id="maes:Ga0123461_1753"/>
<dbReference type="CDD" id="cd17933">
    <property type="entry name" value="DEXSc_RecD-like"/>
    <property type="match status" value="1"/>
</dbReference>
<dbReference type="EMBL" id="CP018799">
    <property type="protein sequence ID" value="ATX80166.1"/>
    <property type="molecule type" value="Genomic_DNA"/>
</dbReference>
<dbReference type="SUPFAM" id="SSF55464">
    <property type="entry name" value="Origin of replication-binding domain, RBD-like"/>
    <property type="match status" value="1"/>
</dbReference>
<keyword evidence="3" id="KW-1185">Reference proteome</keyword>
<dbReference type="NCBIfam" id="NF041492">
    <property type="entry name" value="MobF"/>
    <property type="match status" value="1"/>
</dbReference>
<feature type="domain" description="TrwC relaxase" evidence="1">
    <location>
        <begin position="21"/>
        <end position="299"/>
    </location>
</feature>
<proteinExistence type="predicted"/>
<evidence type="ECO:0000259" key="1">
    <source>
        <dbReference type="Pfam" id="PF08751"/>
    </source>
</evidence>
<dbReference type="Pfam" id="PF13604">
    <property type="entry name" value="AAA_30"/>
    <property type="match status" value="1"/>
</dbReference>
<name>A0A2K8L7C3_MARES</name>
<dbReference type="InterPro" id="IPR014862">
    <property type="entry name" value="TrwC"/>
</dbReference>
<evidence type="ECO:0000313" key="3">
    <source>
        <dbReference type="Proteomes" id="UP000231701"/>
    </source>
</evidence>
<dbReference type="AlphaFoldDB" id="A0A2K8L7C3"/>
<gene>
    <name evidence="2" type="ORF">Ga0123461_1753</name>
</gene>
<protein>
    <submittedName>
        <fullName evidence="2">Ti-type conjugative transfer relaxase TraA</fullName>
    </submittedName>
</protein>